<evidence type="ECO:0000313" key="3">
    <source>
        <dbReference type="EMBL" id="PKG28076.1"/>
    </source>
</evidence>
<dbReference type="InterPro" id="IPR013538">
    <property type="entry name" value="ASHA1/2-like_C"/>
</dbReference>
<evidence type="ECO:0000256" key="1">
    <source>
        <dbReference type="ARBA" id="ARBA00006817"/>
    </source>
</evidence>
<dbReference type="InterPro" id="IPR023393">
    <property type="entry name" value="START-like_dom_sf"/>
</dbReference>
<feature type="domain" description="Activator of Hsp90 ATPase homologue 1/2-like C-terminal" evidence="2">
    <location>
        <begin position="20"/>
        <end position="157"/>
    </location>
</feature>
<evidence type="ECO:0000259" key="2">
    <source>
        <dbReference type="Pfam" id="PF08327"/>
    </source>
</evidence>
<dbReference type="Gene3D" id="3.30.530.20">
    <property type="match status" value="1"/>
</dbReference>
<dbReference type="CDD" id="cd07814">
    <property type="entry name" value="SRPBCC_CalC_Aha1-like"/>
    <property type="match status" value="1"/>
</dbReference>
<dbReference type="AlphaFoldDB" id="A0A2N0ZEY5"/>
<gene>
    <name evidence="3" type="ORF">CWS20_15880</name>
</gene>
<dbReference type="Proteomes" id="UP000233343">
    <property type="component" value="Unassembled WGS sequence"/>
</dbReference>
<evidence type="ECO:0000313" key="4">
    <source>
        <dbReference type="Proteomes" id="UP000233343"/>
    </source>
</evidence>
<organism evidence="3 4">
    <name type="scientific">Cytobacillus horneckiae</name>
    <dbReference type="NCBI Taxonomy" id="549687"/>
    <lineage>
        <taxon>Bacteria</taxon>
        <taxon>Bacillati</taxon>
        <taxon>Bacillota</taxon>
        <taxon>Bacilli</taxon>
        <taxon>Bacillales</taxon>
        <taxon>Bacillaceae</taxon>
        <taxon>Cytobacillus</taxon>
    </lineage>
</organism>
<comment type="similarity">
    <text evidence="1">Belongs to the AHA1 family.</text>
</comment>
<protein>
    <submittedName>
        <fullName evidence="3">SRPBCC domain-containing protein</fullName>
    </submittedName>
</protein>
<accession>A0A2N0ZEY5</accession>
<dbReference type="RefSeq" id="WP_066194795.1">
    <property type="nucleotide sequence ID" value="NZ_JAMAUX010000001.1"/>
</dbReference>
<dbReference type="SUPFAM" id="SSF55961">
    <property type="entry name" value="Bet v1-like"/>
    <property type="match status" value="1"/>
</dbReference>
<comment type="caution">
    <text evidence="3">The sequence shown here is derived from an EMBL/GenBank/DDBJ whole genome shotgun (WGS) entry which is preliminary data.</text>
</comment>
<reference evidence="3 4" key="1">
    <citation type="journal article" date="2010" name="Int. J. Syst. Evol. Microbiol.">
        <title>Bacillus horneckiae sp. nov., isolated from a spacecraft-assembly clean room.</title>
        <authorList>
            <person name="Vaishampayan P."/>
            <person name="Probst A."/>
            <person name="Krishnamurthi S."/>
            <person name="Ghosh S."/>
            <person name="Osman S."/>
            <person name="McDowall A."/>
            <person name="Ruckmani A."/>
            <person name="Mayilraj S."/>
            <person name="Venkateswaran K."/>
        </authorList>
    </citation>
    <scope>NUCLEOTIDE SEQUENCE [LARGE SCALE GENOMIC DNA]</scope>
    <source>
        <strain evidence="4">1PO1SC</strain>
    </source>
</reference>
<name>A0A2N0ZEY5_9BACI</name>
<dbReference type="EMBL" id="PISD01000033">
    <property type="protein sequence ID" value="PKG28076.1"/>
    <property type="molecule type" value="Genomic_DNA"/>
</dbReference>
<keyword evidence="4" id="KW-1185">Reference proteome</keyword>
<proteinExistence type="inferred from homology"/>
<sequence length="161" mass="18804">MNKTLSRVEGRDLIIERIFDAPRELVFKVFSESEHLAKWWGPRGWETTNYKLDFSENGIWHFCMRSKEGHESWGKATYKKINEPERIVYVDSFSDQHGNTIDTMPEMLVTLTFQALEEKTNLICRTQFVSEEALQKILDMGVVAGLTESWDCLDEHLQSIK</sequence>
<dbReference type="Pfam" id="PF08327">
    <property type="entry name" value="AHSA1"/>
    <property type="match status" value="1"/>
</dbReference>